<dbReference type="Gene3D" id="1.25.40.10">
    <property type="entry name" value="Tetratricopeptide repeat domain"/>
    <property type="match status" value="2"/>
</dbReference>
<evidence type="ECO:0000313" key="5">
    <source>
        <dbReference type="Proteomes" id="UP000695562"/>
    </source>
</evidence>
<dbReference type="EMBL" id="AJWJ01000269">
    <property type="protein sequence ID" value="KAF2072561.1"/>
    <property type="molecule type" value="Genomic_DNA"/>
</dbReference>
<evidence type="ECO:0000256" key="3">
    <source>
        <dbReference type="PROSITE-ProRule" id="PRU00339"/>
    </source>
</evidence>
<dbReference type="PANTHER" id="PTHR44858">
    <property type="entry name" value="TETRATRICOPEPTIDE REPEAT PROTEIN 6"/>
    <property type="match status" value="1"/>
</dbReference>
<evidence type="ECO:0008006" key="6">
    <source>
        <dbReference type="Google" id="ProtNLM"/>
    </source>
</evidence>
<name>A0A8J4PSS5_9MYCE</name>
<sequence length="764" mass="87981">MTVTNHISKAFDKSGIRNTVYDLISQQAYGTVNGKKLTYETNQSRLEHDFKTGVREQFAIGGEFPTCSKGKVTNIDLYPIDFEKALPLTQLNNFDFKIPDQPICFQDKTNIVYIGPSKDLKKKLEIYYFKFFTKSYTIASQYQKFMSETNWQCKGLDQKDVKSNAFFITKSKNVKKIKDSDFHHITFSFNYNTLGGRSSTVSIFRNNNTRALLSSCTATIDHSKKSINTHVNNNNNNNNINHHKSSQSLFYNSISLNSNFSIRTFISSNNNNNNNNSNNEQQIDTKYQSYIDNAIDNFKLKQIDLTLEFIDRAIKLCPNRADAYLLRADINHNLLLEEKNSSINDYKKALQLLSSSAPNISLSILFSMLELSDTPNEIKEYIDKIKLIDPFNKKIMTDYNDDKDRKLAYAKDLFEKGDNYGTFLLASIAKEMEDYSKAEPLFKQVIELEKQRLDTMLIREPQLIHNRFIVDEIVEDDGTVYKRIIEYDGTEEKKTLFLAYSGLGSIYVTLDRLIDAFDNFIAAQQLEPNLSVFSFIFSRLLFQTGHYEEAYAYLEQSLKSDQIFAGKTADYKRSLKADILIALGDYQHAVFELLTVFFGLLKKETDSKEESQRLTKLMSLMLQLFSKLFSLSPATAAPEIKALVDPFLIKHDPGSLLATPPQSMTDMYNQSEILNSVYNDLFYESGIIHNSSVSPQTLASIRTRAHFFDYLYYSLRDSSALVLFKNPLLTIEEFEKSLDHLSPQRKEVHHEQFKVYKNLFPKLF</sequence>
<comment type="caution">
    <text evidence="4">The sequence shown here is derived from an EMBL/GenBank/DDBJ whole genome shotgun (WGS) entry which is preliminary data.</text>
</comment>
<evidence type="ECO:0000256" key="1">
    <source>
        <dbReference type="ARBA" id="ARBA00022737"/>
    </source>
</evidence>
<dbReference type="Pfam" id="PF13181">
    <property type="entry name" value="TPR_8"/>
    <property type="match status" value="2"/>
</dbReference>
<keyword evidence="1" id="KW-0677">Repeat</keyword>
<protein>
    <recommendedName>
        <fullName evidence="6">Tetratricopeptide-like helical domain-containing protein</fullName>
    </recommendedName>
</protein>
<dbReference type="PANTHER" id="PTHR44858:SF1">
    <property type="entry name" value="UDP-N-ACETYLGLUCOSAMINE--PEPTIDE N-ACETYLGLUCOSAMINYLTRANSFERASE SPINDLY-RELATED"/>
    <property type="match status" value="1"/>
</dbReference>
<dbReference type="AlphaFoldDB" id="A0A8J4PSS5"/>
<accession>A0A8J4PSS5</accession>
<proteinExistence type="predicted"/>
<dbReference type="InterPro" id="IPR050498">
    <property type="entry name" value="Ycf3"/>
</dbReference>
<evidence type="ECO:0000313" key="4">
    <source>
        <dbReference type="EMBL" id="KAF2072561.1"/>
    </source>
</evidence>
<dbReference type="InterPro" id="IPR019734">
    <property type="entry name" value="TPR_rpt"/>
</dbReference>
<dbReference type="PROSITE" id="PS50005">
    <property type="entry name" value="TPR"/>
    <property type="match status" value="1"/>
</dbReference>
<feature type="repeat" description="TPR" evidence="3">
    <location>
        <begin position="497"/>
        <end position="530"/>
    </location>
</feature>
<reference evidence="4" key="1">
    <citation type="submission" date="2020-01" db="EMBL/GenBank/DDBJ databases">
        <title>Development of genomics and gene disruption for Polysphondylium violaceum indicates a role for the polyketide synthase stlB in stalk morphogenesis.</title>
        <authorList>
            <person name="Narita B."/>
            <person name="Kawabe Y."/>
            <person name="Kin K."/>
            <person name="Saito T."/>
            <person name="Gibbs R."/>
            <person name="Kuspa A."/>
            <person name="Muzny D."/>
            <person name="Queller D."/>
            <person name="Richards S."/>
            <person name="Strassman J."/>
            <person name="Sucgang R."/>
            <person name="Worley K."/>
            <person name="Schaap P."/>
        </authorList>
    </citation>
    <scope>NUCLEOTIDE SEQUENCE</scope>
    <source>
        <strain evidence="4">QSvi11</strain>
    </source>
</reference>
<gene>
    <name evidence="4" type="ORF">CYY_006136</name>
</gene>
<organism evidence="4 5">
    <name type="scientific">Polysphondylium violaceum</name>
    <dbReference type="NCBI Taxonomy" id="133409"/>
    <lineage>
        <taxon>Eukaryota</taxon>
        <taxon>Amoebozoa</taxon>
        <taxon>Evosea</taxon>
        <taxon>Eumycetozoa</taxon>
        <taxon>Dictyostelia</taxon>
        <taxon>Dictyosteliales</taxon>
        <taxon>Dictyosteliaceae</taxon>
        <taxon>Polysphondylium</taxon>
    </lineage>
</organism>
<keyword evidence="5" id="KW-1185">Reference proteome</keyword>
<dbReference type="InterPro" id="IPR011990">
    <property type="entry name" value="TPR-like_helical_dom_sf"/>
</dbReference>
<keyword evidence="2 3" id="KW-0802">TPR repeat</keyword>
<dbReference type="SUPFAM" id="SSF48452">
    <property type="entry name" value="TPR-like"/>
    <property type="match status" value="1"/>
</dbReference>
<dbReference type="Proteomes" id="UP000695562">
    <property type="component" value="Unassembled WGS sequence"/>
</dbReference>
<evidence type="ECO:0000256" key="2">
    <source>
        <dbReference type="ARBA" id="ARBA00022803"/>
    </source>
</evidence>
<dbReference type="SMART" id="SM00028">
    <property type="entry name" value="TPR"/>
    <property type="match status" value="5"/>
</dbReference>